<name>A0AB34J6A9_PRYPA</name>
<keyword evidence="4" id="KW-0862">Zinc</keyword>
<evidence type="ECO:0000256" key="5">
    <source>
        <dbReference type="ARBA" id="ARBA00037026"/>
    </source>
</evidence>
<evidence type="ECO:0000256" key="9">
    <source>
        <dbReference type="ARBA" id="ARBA00040502"/>
    </source>
</evidence>
<dbReference type="PANTHER" id="PTHR46516:SF1">
    <property type="entry name" value="TRNA-SPECIFIC ADENOSINE DEAMINASE 1"/>
    <property type="match status" value="1"/>
</dbReference>
<evidence type="ECO:0000313" key="14">
    <source>
        <dbReference type="EMBL" id="KAL1512185.1"/>
    </source>
</evidence>
<keyword evidence="2" id="KW-0479">Metal-binding</keyword>
<feature type="compositionally biased region" description="Pro residues" evidence="12">
    <location>
        <begin position="165"/>
        <end position="217"/>
    </location>
</feature>
<organism evidence="14 15">
    <name type="scientific">Prymnesium parvum</name>
    <name type="common">Toxic golden alga</name>
    <dbReference type="NCBI Taxonomy" id="97485"/>
    <lineage>
        <taxon>Eukaryota</taxon>
        <taxon>Haptista</taxon>
        <taxon>Haptophyta</taxon>
        <taxon>Prymnesiophyceae</taxon>
        <taxon>Prymnesiales</taxon>
        <taxon>Prymnesiaceae</taxon>
        <taxon>Prymnesium</taxon>
    </lineage>
</organism>
<dbReference type="InterPro" id="IPR002466">
    <property type="entry name" value="A_deamin"/>
</dbReference>
<gene>
    <name evidence="14" type="ORF">AB1Y20_005450</name>
</gene>
<keyword evidence="15" id="KW-1185">Reference proteome</keyword>
<dbReference type="PANTHER" id="PTHR46516">
    <property type="entry name" value="TRNA-SPECIFIC ADENOSINE DEAMINASE 1"/>
    <property type="match status" value="1"/>
</dbReference>
<comment type="caution">
    <text evidence="14">The sequence shown here is derived from an EMBL/GenBank/DDBJ whole genome shotgun (WGS) entry which is preliminary data.</text>
</comment>
<accession>A0AB34J6A9</accession>
<dbReference type="Pfam" id="PF02137">
    <property type="entry name" value="A_deamin"/>
    <property type="match status" value="1"/>
</dbReference>
<evidence type="ECO:0000256" key="7">
    <source>
        <dbReference type="ARBA" id="ARBA00038326"/>
    </source>
</evidence>
<keyword evidence="3" id="KW-0378">Hydrolase</keyword>
<dbReference type="GO" id="GO:0046872">
    <property type="term" value="F:metal ion binding"/>
    <property type="evidence" value="ECO:0007669"/>
    <property type="project" value="UniProtKB-KW"/>
</dbReference>
<dbReference type="SMART" id="SM00552">
    <property type="entry name" value="ADEAMc"/>
    <property type="match status" value="1"/>
</dbReference>
<dbReference type="GO" id="GO:0043829">
    <property type="term" value="F:tRNA-specific adenosine-37 deaminase activity"/>
    <property type="evidence" value="ECO:0007669"/>
    <property type="project" value="UniProtKB-EC"/>
</dbReference>
<comment type="catalytic activity">
    <reaction evidence="11">
        <text>adenosine(37) in tRNA(Ala) + H2O + H(+) = inosine(37) in tRNA(Ala) + NH4(+)</text>
        <dbReference type="Rhea" id="RHEA:50968"/>
        <dbReference type="Rhea" id="RHEA-COMP:12855"/>
        <dbReference type="Rhea" id="RHEA-COMP:12856"/>
        <dbReference type="ChEBI" id="CHEBI:15377"/>
        <dbReference type="ChEBI" id="CHEBI:15378"/>
        <dbReference type="ChEBI" id="CHEBI:28938"/>
        <dbReference type="ChEBI" id="CHEBI:74411"/>
        <dbReference type="ChEBI" id="CHEBI:82852"/>
        <dbReference type="EC" id="3.5.4.34"/>
    </reaction>
</comment>
<dbReference type="EMBL" id="JBGBPQ010000013">
    <property type="protein sequence ID" value="KAL1512185.1"/>
    <property type="molecule type" value="Genomic_DNA"/>
</dbReference>
<evidence type="ECO:0000313" key="15">
    <source>
        <dbReference type="Proteomes" id="UP001515480"/>
    </source>
</evidence>
<evidence type="ECO:0000256" key="1">
    <source>
        <dbReference type="ARBA" id="ARBA00022694"/>
    </source>
</evidence>
<comment type="function">
    <text evidence="6">Specifically deaminates adenosine-37 to inosine in tRNA-Ala.</text>
</comment>
<reference evidence="14 15" key="1">
    <citation type="journal article" date="2024" name="Science">
        <title>Giant polyketide synthase enzymes in the biosynthesis of giant marine polyether toxins.</title>
        <authorList>
            <person name="Fallon T.R."/>
            <person name="Shende V.V."/>
            <person name="Wierzbicki I.H."/>
            <person name="Pendleton A.L."/>
            <person name="Watervoot N.F."/>
            <person name="Auber R.P."/>
            <person name="Gonzalez D.J."/>
            <person name="Wisecaver J.H."/>
            <person name="Moore B.S."/>
        </authorList>
    </citation>
    <scope>NUCLEOTIDE SEQUENCE [LARGE SCALE GENOMIC DNA]</scope>
    <source>
        <strain evidence="14 15">12B1</strain>
    </source>
</reference>
<feature type="domain" description="A to I editase" evidence="13">
    <location>
        <begin position="45"/>
        <end position="479"/>
    </location>
</feature>
<evidence type="ECO:0000256" key="12">
    <source>
        <dbReference type="SAM" id="MobiDB-lite"/>
    </source>
</evidence>
<dbReference type="GO" id="GO:0003723">
    <property type="term" value="F:RNA binding"/>
    <property type="evidence" value="ECO:0007669"/>
    <property type="project" value="InterPro"/>
</dbReference>
<evidence type="ECO:0000259" key="13">
    <source>
        <dbReference type="PROSITE" id="PS50141"/>
    </source>
</evidence>
<feature type="region of interest" description="Disordered" evidence="12">
    <location>
        <begin position="148"/>
        <end position="258"/>
    </location>
</feature>
<evidence type="ECO:0000256" key="8">
    <source>
        <dbReference type="ARBA" id="ARBA00038940"/>
    </source>
</evidence>
<dbReference type="PROSITE" id="PS50141">
    <property type="entry name" value="A_DEAMIN_EDITASE"/>
    <property type="match status" value="1"/>
</dbReference>
<dbReference type="EC" id="3.5.4.34" evidence="8"/>
<comment type="cofactor">
    <cofactor evidence="5">
        <name>1D-myo-inositol hexakisphosphate</name>
        <dbReference type="ChEBI" id="CHEBI:58130"/>
    </cofactor>
</comment>
<sequence>MEVAPSLVLDQYAQLPRTGKPQPGEWTVVAGIVLHSPSEAPRVVALGSGTKCLPAAAVAADTRGSRLHDTHAEVGARRALRLFLMDQLERAARGAPSIVVPRADGRGYDVAAGVEFHLFSSAPPCGDAAVVASAGPAAAAAQIECERPPTHAAKRHKPSAASPPAASPPAASPPAASPPAASPPAASPPAASPPAASPPAASPPAASPPAASPPAASPPANGSTAPLPAEQGKECAQTGARPVSPRAAEGEAAARGRACVAGVARTKPGRGERTCCMSCSDKLARWHAVGVQGALLSLLIPTPLRLASVTAGGRASLDALLRAIASRVTTPSAPAAPRVAIARGVAFEYAQPSYPSHRRPASQEGDTRPCSNALLWYSGGTCEAVNGLTGLRMGANKRSFSPKHRAQACKALLLRRFCKLCIAVPKHHLPPEISAEAMSRSSYASIKGLATAYQQRKLEFLQSSVFREWVIAPPVCEAFTDEDVNGPPSEVQEAARAIV</sequence>
<evidence type="ECO:0000256" key="2">
    <source>
        <dbReference type="ARBA" id="ARBA00022723"/>
    </source>
</evidence>
<dbReference type="GO" id="GO:0008033">
    <property type="term" value="P:tRNA processing"/>
    <property type="evidence" value="ECO:0007669"/>
    <property type="project" value="UniProtKB-KW"/>
</dbReference>
<evidence type="ECO:0000256" key="3">
    <source>
        <dbReference type="ARBA" id="ARBA00022801"/>
    </source>
</evidence>
<comment type="similarity">
    <text evidence="7">Belongs to the ADAT1 family.</text>
</comment>
<protein>
    <recommendedName>
        <fullName evidence="9">tRNA-specific adenosine deaminase 1</fullName>
        <ecNumber evidence="8">3.5.4.34</ecNumber>
    </recommendedName>
    <alternativeName>
        <fullName evidence="10">tRNA-specific adenosine-37 deaminase</fullName>
    </alternativeName>
</protein>
<evidence type="ECO:0000256" key="6">
    <source>
        <dbReference type="ARBA" id="ARBA00037784"/>
    </source>
</evidence>
<dbReference type="AlphaFoldDB" id="A0AB34J6A9"/>
<proteinExistence type="inferred from homology"/>
<dbReference type="Proteomes" id="UP001515480">
    <property type="component" value="Unassembled WGS sequence"/>
</dbReference>
<evidence type="ECO:0000256" key="4">
    <source>
        <dbReference type="ARBA" id="ARBA00022833"/>
    </source>
</evidence>
<evidence type="ECO:0000256" key="10">
    <source>
        <dbReference type="ARBA" id="ARBA00041760"/>
    </source>
</evidence>
<evidence type="ECO:0000256" key="11">
    <source>
        <dbReference type="ARBA" id="ARBA00047635"/>
    </source>
</evidence>
<keyword evidence="1" id="KW-0819">tRNA processing</keyword>